<dbReference type="GO" id="GO:0015920">
    <property type="term" value="P:lipopolysaccharide transport"/>
    <property type="evidence" value="ECO:0007669"/>
    <property type="project" value="TreeGrafter"/>
</dbReference>
<proteinExistence type="predicted"/>
<dbReference type="Proteomes" id="UP000282297">
    <property type="component" value="Chromosome"/>
</dbReference>
<evidence type="ECO:0000256" key="3">
    <source>
        <dbReference type="ARBA" id="ARBA00022692"/>
    </source>
</evidence>
<dbReference type="PANTHER" id="PTHR33529">
    <property type="entry name" value="SLR0882 PROTEIN-RELATED"/>
    <property type="match status" value="1"/>
</dbReference>
<feature type="transmembrane region" description="Helical" evidence="6">
    <location>
        <begin position="99"/>
        <end position="117"/>
    </location>
</feature>
<name>A0A3G8WGG2_9FLAO</name>
<dbReference type="EMBL" id="CP034171">
    <property type="protein sequence ID" value="AZI20270.1"/>
    <property type="molecule type" value="Genomic_DNA"/>
</dbReference>
<dbReference type="GO" id="GO:0043190">
    <property type="term" value="C:ATP-binding cassette (ABC) transporter complex"/>
    <property type="evidence" value="ECO:0007669"/>
    <property type="project" value="TreeGrafter"/>
</dbReference>
<protein>
    <submittedName>
        <fullName evidence="7">YjgP/YjgQ family permease</fullName>
    </submittedName>
</protein>
<keyword evidence="3 6" id="KW-0812">Transmembrane</keyword>
<gene>
    <name evidence="7" type="ORF">EIH08_05670</name>
</gene>
<dbReference type="InterPro" id="IPR005495">
    <property type="entry name" value="LptG/LptF_permease"/>
</dbReference>
<keyword evidence="2" id="KW-1003">Cell membrane</keyword>
<dbReference type="PANTHER" id="PTHR33529:SF6">
    <property type="entry name" value="YJGP_YJGQ FAMILY PERMEASE"/>
    <property type="match status" value="1"/>
</dbReference>
<comment type="subcellular location">
    <subcellularLocation>
        <location evidence="1">Cell membrane</location>
        <topology evidence="1">Multi-pass membrane protein</topology>
    </subcellularLocation>
</comment>
<evidence type="ECO:0000256" key="6">
    <source>
        <dbReference type="SAM" id="Phobius"/>
    </source>
</evidence>
<keyword evidence="5 6" id="KW-0472">Membrane</keyword>
<evidence type="ECO:0000256" key="5">
    <source>
        <dbReference type="ARBA" id="ARBA00023136"/>
    </source>
</evidence>
<reference evidence="8" key="1">
    <citation type="submission" date="2018-11" db="EMBL/GenBank/DDBJ databases">
        <title>Proposal to divide the Flavobacteriaceae and reorganize its genera based on Amino Acid Identity values calculated from whole genome sequences.</title>
        <authorList>
            <person name="Nicholson A.C."/>
            <person name="Gulvik C.A."/>
            <person name="Whitney A.M."/>
            <person name="Humrighouse B.W."/>
            <person name="Bell M."/>
            <person name="Holmes B."/>
            <person name="Steigerwalt A.B."/>
            <person name="Villarma A."/>
            <person name="Sheth M."/>
            <person name="Batra D."/>
            <person name="Pryor J."/>
            <person name="Bernardet J.-F."/>
            <person name="Hugo C."/>
            <person name="Kampfer P."/>
            <person name="Newman J.D."/>
            <person name="McQuiston J.R."/>
        </authorList>
    </citation>
    <scope>NUCLEOTIDE SEQUENCE [LARGE SCALE GENOMIC DNA]</scope>
    <source>
        <strain evidence="8">H4753</strain>
    </source>
</reference>
<accession>A0A3G8WGG2</accession>
<evidence type="ECO:0000256" key="2">
    <source>
        <dbReference type="ARBA" id="ARBA00022475"/>
    </source>
</evidence>
<evidence type="ECO:0000313" key="7">
    <source>
        <dbReference type="EMBL" id="AZI20270.1"/>
    </source>
</evidence>
<feature type="transmembrane region" description="Helical" evidence="6">
    <location>
        <begin position="430"/>
        <end position="449"/>
    </location>
</feature>
<evidence type="ECO:0000313" key="8">
    <source>
        <dbReference type="Proteomes" id="UP000282297"/>
    </source>
</evidence>
<dbReference type="AlphaFoldDB" id="A0A3G8WGG2"/>
<organism evidence="7 8">
    <name type="scientific">Chryseobacterium taklimakanense</name>
    <dbReference type="NCBI Taxonomy" id="536441"/>
    <lineage>
        <taxon>Bacteria</taxon>
        <taxon>Pseudomonadati</taxon>
        <taxon>Bacteroidota</taxon>
        <taxon>Flavobacteriia</taxon>
        <taxon>Flavobacteriales</taxon>
        <taxon>Weeksellaceae</taxon>
        <taxon>Chryseobacterium group</taxon>
        <taxon>Chryseobacterium</taxon>
    </lineage>
</organism>
<dbReference type="Pfam" id="PF03739">
    <property type="entry name" value="LptF_LptG"/>
    <property type="match status" value="2"/>
</dbReference>
<keyword evidence="4 6" id="KW-1133">Transmembrane helix</keyword>
<evidence type="ECO:0000256" key="1">
    <source>
        <dbReference type="ARBA" id="ARBA00004651"/>
    </source>
</evidence>
<feature type="transmembrane region" description="Helical" evidence="6">
    <location>
        <begin position="371"/>
        <end position="392"/>
    </location>
</feature>
<feature type="transmembrane region" description="Helical" evidence="6">
    <location>
        <begin position="399"/>
        <end position="418"/>
    </location>
</feature>
<feature type="transmembrane region" description="Helical" evidence="6">
    <location>
        <begin position="53"/>
        <end position="78"/>
    </location>
</feature>
<feature type="transmembrane region" description="Helical" evidence="6">
    <location>
        <begin position="12"/>
        <end position="33"/>
    </location>
</feature>
<sequence>MKILDRYIIKTFFGPFLFIFSVLFFIFIVNIIWIQMAQFVGKGLTYWEITKLLFYMGVSVVSMVMPLTILLSSIMTFGEFGERYELAAMKAAGISLTRVMTPLFIVTTILATILFFFQNNITPDFQRKAKNMLYNIAATKPALNFTPGQFINQIPGFSVKFDKIEGEGGEKVEGVFIHKSTNIYENQQAVVAKNGRFVPAGDKNYLKLLLYNGYVYEDEYRNKDYNQRLKQPNQSVKFDTLVLHFDVSELINKAIEKEQITDDYRFQTYNQINKTIVKTKKDNDEVMQGLGTSMVSNANNYVNIIQSSKEKPKKVVAQYKIDTLKKQKKLDVLYSAYNKIESQKNELSTKEEQIKGMVKGYNKMIIYQQRIFAYSFTCIIFFLIGASLGSIIRKGGMGVPVVVAIVIFIIFYVMNLTVENLSWKGKMNPYLAAWLPNLILFPFGLWLTIKALTDSQLFDIEKYRTLFKPLIEKFQKPKDTPGISNKN</sequence>
<evidence type="ECO:0000256" key="4">
    <source>
        <dbReference type="ARBA" id="ARBA00022989"/>
    </source>
</evidence>